<protein>
    <recommendedName>
        <fullName evidence="4">Arsenate reductase</fullName>
    </recommendedName>
</protein>
<keyword evidence="3" id="KW-1185">Reference proteome</keyword>
<reference evidence="3" key="1">
    <citation type="journal article" date="2019" name="Int. J. Syst. Evol. Microbiol.">
        <title>The Global Catalogue of Microorganisms (GCM) 10K type strain sequencing project: providing services to taxonomists for standard genome sequencing and annotation.</title>
        <authorList>
            <consortium name="The Broad Institute Genomics Platform"/>
            <consortium name="The Broad Institute Genome Sequencing Center for Infectious Disease"/>
            <person name="Wu L."/>
            <person name="Ma J."/>
        </authorList>
    </citation>
    <scope>NUCLEOTIDE SEQUENCE [LARGE SCALE GENOMIC DNA]</scope>
    <source>
        <strain evidence="3">JCM 14969</strain>
    </source>
</reference>
<proteinExistence type="predicted"/>
<dbReference type="EMBL" id="BAAAOS010000010">
    <property type="protein sequence ID" value="GAA1561354.1"/>
    <property type="molecule type" value="Genomic_DNA"/>
</dbReference>
<feature type="compositionally biased region" description="Pro residues" evidence="1">
    <location>
        <begin position="7"/>
        <end position="18"/>
    </location>
</feature>
<organism evidence="2 3">
    <name type="scientific">Kribbella sancticallisti</name>
    <dbReference type="NCBI Taxonomy" id="460087"/>
    <lineage>
        <taxon>Bacteria</taxon>
        <taxon>Bacillati</taxon>
        <taxon>Actinomycetota</taxon>
        <taxon>Actinomycetes</taxon>
        <taxon>Propionibacteriales</taxon>
        <taxon>Kribbellaceae</taxon>
        <taxon>Kribbella</taxon>
    </lineage>
</organism>
<feature type="region of interest" description="Disordered" evidence="1">
    <location>
        <begin position="1"/>
        <end position="26"/>
    </location>
</feature>
<dbReference type="RefSeq" id="WP_344210871.1">
    <property type="nucleotide sequence ID" value="NZ_BAAAOS010000010.1"/>
</dbReference>
<accession>A0ABP4NGI6</accession>
<comment type="caution">
    <text evidence="2">The sequence shown here is derived from an EMBL/GenBank/DDBJ whole genome shotgun (WGS) entry which is preliminary data.</text>
</comment>
<evidence type="ECO:0000313" key="3">
    <source>
        <dbReference type="Proteomes" id="UP001500393"/>
    </source>
</evidence>
<sequence length="134" mass="14454">MSVTKNPHPPSPTSPPPTDENTWVPSSCTLPTVEQPLRVAEFDQFFADSVQAIRRVDPTRLDLTLLPTTEPQARDLATREVSCCSFFTFDFTPTTDTAGAAALTMTITVPASPTYSAVLDAVEARANTRSRPGA</sequence>
<dbReference type="Proteomes" id="UP001500393">
    <property type="component" value="Unassembled WGS sequence"/>
</dbReference>
<evidence type="ECO:0000313" key="2">
    <source>
        <dbReference type="EMBL" id="GAA1561354.1"/>
    </source>
</evidence>
<name>A0ABP4NGI6_9ACTN</name>
<evidence type="ECO:0000256" key="1">
    <source>
        <dbReference type="SAM" id="MobiDB-lite"/>
    </source>
</evidence>
<gene>
    <name evidence="2" type="ORF">GCM10009789_13260</name>
</gene>
<evidence type="ECO:0008006" key="4">
    <source>
        <dbReference type="Google" id="ProtNLM"/>
    </source>
</evidence>